<dbReference type="InterPro" id="IPR050090">
    <property type="entry name" value="Tyrosine_recombinase_XerCD"/>
</dbReference>
<dbReference type="STRING" id="392333.SAMN05660860_02092"/>
<evidence type="ECO:0000256" key="1">
    <source>
        <dbReference type="ARBA" id="ARBA00023172"/>
    </source>
</evidence>
<dbReference type="EMBL" id="FNGU01000004">
    <property type="protein sequence ID" value="SDM20645.1"/>
    <property type="molecule type" value="Genomic_DNA"/>
</dbReference>
<evidence type="ECO:0000313" key="4">
    <source>
        <dbReference type="Proteomes" id="UP000182146"/>
    </source>
</evidence>
<keyword evidence="1" id="KW-0233">DNA recombination</keyword>
<dbReference type="PANTHER" id="PTHR30349">
    <property type="entry name" value="PHAGE INTEGRASE-RELATED"/>
    <property type="match status" value="1"/>
</dbReference>
<proteinExistence type="predicted"/>
<name>A0A1G9RDX0_9BACT</name>
<dbReference type="InterPro" id="IPR002104">
    <property type="entry name" value="Integrase_catalytic"/>
</dbReference>
<protein>
    <submittedName>
        <fullName evidence="3">Phage integrase family protein</fullName>
    </submittedName>
</protein>
<dbReference type="GO" id="GO:0003677">
    <property type="term" value="F:DNA binding"/>
    <property type="evidence" value="ECO:0007669"/>
    <property type="project" value="InterPro"/>
</dbReference>
<evidence type="ECO:0000259" key="2">
    <source>
        <dbReference type="PROSITE" id="PS51898"/>
    </source>
</evidence>
<dbReference type="SUPFAM" id="SSF56349">
    <property type="entry name" value="DNA breaking-rejoining enzymes"/>
    <property type="match status" value="1"/>
</dbReference>
<dbReference type="InterPro" id="IPR013762">
    <property type="entry name" value="Integrase-like_cat_sf"/>
</dbReference>
<dbReference type="GO" id="GO:0015074">
    <property type="term" value="P:DNA integration"/>
    <property type="evidence" value="ECO:0007669"/>
    <property type="project" value="InterPro"/>
</dbReference>
<dbReference type="Proteomes" id="UP000182146">
    <property type="component" value="Unassembled WGS sequence"/>
</dbReference>
<dbReference type="PANTHER" id="PTHR30349:SF64">
    <property type="entry name" value="PROPHAGE INTEGRASE INTD-RELATED"/>
    <property type="match status" value="1"/>
</dbReference>
<evidence type="ECO:0000313" key="3">
    <source>
        <dbReference type="EMBL" id="SDM20645.1"/>
    </source>
</evidence>
<organism evidence="3 4">
    <name type="scientific">Geoalkalibacter ferrihydriticus</name>
    <dbReference type="NCBI Taxonomy" id="392333"/>
    <lineage>
        <taxon>Bacteria</taxon>
        <taxon>Pseudomonadati</taxon>
        <taxon>Thermodesulfobacteriota</taxon>
        <taxon>Desulfuromonadia</taxon>
        <taxon>Desulfuromonadales</taxon>
        <taxon>Geoalkalibacteraceae</taxon>
        <taxon>Geoalkalibacter</taxon>
    </lineage>
</organism>
<reference evidence="3 4" key="1">
    <citation type="submission" date="2016-10" db="EMBL/GenBank/DDBJ databases">
        <authorList>
            <person name="de Groot N.N."/>
        </authorList>
    </citation>
    <scope>NUCLEOTIDE SEQUENCE [LARGE SCALE GENOMIC DNA]</scope>
    <source>
        <strain evidence="3 4">DSM 17813</strain>
    </source>
</reference>
<feature type="domain" description="Tyr recombinase" evidence="2">
    <location>
        <begin position="1"/>
        <end position="134"/>
    </location>
</feature>
<sequence>MNHVKKVHEKDLNDGWGRVPLPNALDRKYPKASWDWRWQWVFPQGNRWKNKKTGEEGRHHIHETILQRAVREAVFKSEVVKRVGCHTFRHCFATHLLEAGYDIRTIQELLGHKDISTTMIYTHVLNKGGKGVSSPLDGL</sequence>
<accession>A0A1G9RDX0</accession>
<dbReference type="InterPro" id="IPR011010">
    <property type="entry name" value="DNA_brk_join_enz"/>
</dbReference>
<dbReference type="AlphaFoldDB" id="A0A1G9RDX0"/>
<dbReference type="Gene3D" id="1.10.443.10">
    <property type="entry name" value="Intergrase catalytic core"/>
    <property type="match status" value="1"/>
</dbReference>
<gene>
    <name evidence="3" type="ORF">SAMN05660860_02092</name>
</gene>
<dbReference type="PROSITE" id="PS51898">
    <property type="entry name" value="TYR_RECOMBINASE"/>
    <property type="match status" value="1"/>
</dbReference>
<dbReference type="GO" id="GO:0006310">
    <property type="term" value="P:DNA recombination"/>
    <property type="evidence" value="ECO:0007669"/>
    <property type="project" value="UniProtKB-KW"/>
</dbReference>
<dbReference type="Pfam" id="PF00589">
    <property type="entry name" value="Phage_integrase"/>
    <property type="match status" value="1"/>
</dbReference>